<name>A0ABR7HQU0_9FIRM</name>
<evidence type="ECO:0000313" key="2">
    <source>
        <dbReference type="Proteomes" id="UP000660021"/>
    </source>
</evidence>
<dbReference type="EMBL" id="JACOPR010000002">
    <property type="protein sequence ID" value="MBC5729878.1"/>
    <property type="molecule type" value="Genomic_DNA"/>
</dbReference>
<protein>
    <submittedName>
        <fullName evidence="1">TIGR04076 family protein</fullName>
    </submittedName>
</protein>
<dbReference type="NCBIfam" id="TIGR04076">
    <property type="entry name" value="TIGR04076 family protein"/>
    <property type="match status" value="1"/>
</dbReference>
<organism evidence="1 2">
    <name type="scientific">Pseudoflavonifractor hominis</name>
    <dbReference type="NCBI Taxonomy" id="2763059"/>
    <lineage>
        <taxon>Bacteria</taxon>
        <taxon>Bacillati</taxon>
        <taxon>Bacillota</taxon>
        <taxon>Clostridia</taxon>
        <taxon>Eubacteriales</taxon>
        <taxon>Oscillospiraceae</taxon>
        <taxon>Pseudoflavonifractor</taxon>
    </lineage>
</organism>
<evidence type="ECO:0000313" key="1">
    <source>
        <dbReference type="EMBL" id="MBC5729878.1"/>
    </source>
</evidence>
<keyword evidence="2" id="KW-1185">Reference proteome</keyword>
<dbReference type="RefSeq" id="WP_186963043.1">
    <property type="nucleotide sequence ID" value="NZ_JACOPR010000002.1"/>
</dbReference>
<reference evidence="1 2" key="1">
    <citation type="submission" date="2020-08" db="EMBL/GenBank/DDBJ databases">
        <title>Genome public.</title>
        <authorList>
            <person name="Liu C."/>
            <person name="Sun Q."/>
        </authorList>
    </citation>
    <scope>NUCLEOTIDE SEQUENCE [LARGE SCALE GENOMIC DNA]</scope>
    <source>
        <strain evidence="1 2">New-38</strain>
    </source>
</reference>
<gene>
    <name evidence="1" type="ORF">H8S34_03400</name>
</gene>
<sequence length="106" mass="12116">MDNHSYQKPKKVRIVVDQCRPHPESGKTCRCHKVGDTFEFDFERCPQNFCAAAFHSLWPALRVLELGGRHPWDAKEGTTLVACPDPVVTVNFRIEAIEEGESFEEK</sequence>
<proteinExistence type="predicted"/>
<comment type="caution">
    <text evidence="1">The sequence shown here is derived from an EMBL/GenBank/DDBJ whole genome shotgun (WGS) entry which is preliminary data.</text>
</comment>
<dbReference type="InterPro" id="IPR023811">
    <property type="entry name" value="CHP04076"/>
</dbReference>
<dbReference type="Proteomes" id="UP000660021">
    <property type="component" value="Unassembled WGS sequence"/>
</dbReference>
<accession>A0ABR7HQU0</accession>